<evidence type="ECO:0000313" key="3">
    <source>
        <dbReference type="Proteomes" id="UP000177876"/>
    </source>
</evidence>
<proteinExistence type="predicted"/>
<evidence type="ECO:0000313" key="2">
    <source>
        <dbReference type="EMBL" id="OFW58403.1"/>
    </source>
</evidence>
<keyword evidence="1" id="KW-0812">Transmembrane</keyword>
<comment type="caution">
    <text evidence="2">The sequence shown here is derived from an EMBL/GenBank/DDBJ whole genome shotgun (WGS) entry which is preliminary data.</text>
</comment>
<name>A0A1F2WNG7_9ACTN</name>
<evidence type="ECO:0000256" key="1">
    <source>
        <dbReference type="SAM" id="Phobius"/>
    </source>
</evidence>
<gene>
    <name evidence="2" type="ORF">A2Y75_01460</name>
</gene>
<keyword evidence="1" id="KW-0472">Membrane</keyword>
<reference evidence="2 3" key="1">
    <citation type="journal article" date="2016" name="Nat. Commun.">
        <title>Thousands of microbial genomes shed light on interconnected biogeochemical processes in an aquifer system.</title>
        <authorList>
            <person name="Anantharaman K."/>
            <person name="Brown C.T."/>
            <person name="Hug L.A."/>
            <person name="Sharon I."/>
            <person name="Castelle C.J."/>
            <person name="Probst A.J."/>
            <person name="Thomas B.C."/>
            <person name="Singh A."/>
            <person name="Wilkins M.J."/>
            <person name="Karaoz U."/>
            <person name="Brodie E.L."/>
            <person name="Williams K.H."/>
            <person name="Hubbard S.S."/>
            <person name="Banfield J.F."/>
        </authorList>
    </citation>
    <scope>NUCLEOTIDE SEQUENCE [LARGE SCALE GENOMIC DNA]</scope>
</reference>
<organism evidence="2 3">
    <name type="scientific">Candidatus Solincola sediminis</name>
    <dbReference type="NCBI Taxonomy" id="1797199"/>
    <lineage>
        <taxon>Bacteria</taxon>
        <taxon>Bacillati</taxon>
        <taxon>Actinomycetota</taxon>
        <taxon>Candidatus Geothermincolia</taxon>
        <taxon>Candidatus Geothermincolales</taxon>
        <taxon>Candidatus Geothermincolaceae</taxon>
        <taxon>Candidatus Solincola</taxon>
    </lineage>
</organism>
<feature type="transmembrane region" description="Helical" evidence="1">
    <location>
        <begin position="20"/>
        <end position="40"/>
    </location>
</feature>
<dbReference type="STRING" id="1797197.A2Y75_01460"/>
<protein>
    <submittedName>
        <fullName evidence="2">Uncharacterized protein</fullName>
    </submittedName>
</protein>
<dbReference type="EMBL" id="MELK01000023">
    <property type="protein sequence ID" value="OFW58403.1"/>
    <property type="molecule type" value="Genomic_DNA"/>
</dbReference>
<accession>A0A1F2WNG7</accession>
<sequence length="128" mass="14424">MDPLSVADKATPLIMKSGAIGVLVLVCCLLVAAVFVLWRANKTEAQAHRESLKEMHRWWEGLLGRNEEVARHFVEEISRFRETLKAVADVSGRVSPEVERRLMELSAQLREVVTVVLSMTGRINRDAQ</sequence>
<dbReference type="Proteomes" id="UP000177876">
    <property type="component" value="Unassembled WGS sequence"/>
</dbReference>
<dbReference type="AlphaFoldDB" id="A0A1F2WNG7"/>
<keyword evidence="1" id="KW-1133">Transmembrane helix</keyword>